<dbReference type="AlphaFoldDB" id="A0A3G9G8P0"/>
<reference evidence="7 8" key="2">
    <citation type="journal article" date="2017" name="Genome Announc.">
        <title>Draft genome sequence of Aquitalea magnusonii strain H3, a plant growth-promoting bacterium of duckweed Lemna minor.</title>
        <authorList>
            <person name="Ishizawa H."/>
            <person name="Kuroda M."/>
            <person name="Ike M."/>
        </authorList>
    </citation>
    <scope>NUCLEOTIDE SEQUENCE [LARGE SCALE GENOMIC DNA]</scope>
    <source>
        <strain evidence="7 8">H3</strain>
    </source>
</reference>
<reference evidence="8" key="3">
    <citation type="journal article" date="2017" name="Plant Physiol. Biochem.">
        <title>Differential oxidative and antioxidative response of duckweed Lemna minor toward plant growth promoting/inhibiting bacteria.</title>
        <authorList>
            <person name="Ishizawa H."/>
            <person name="Kuroda M."/>
            <person name="Morikawa M."/>
            <person name="Ike M."/>
        </authorList>
    </citation>
    <scope>NUCLEOTIDE SEQUENCE [LARGE SCALE GENOMIC DNA]</scope>
    <source>
        <strain evidence="8">H3</strain>
    </source>
</reference>
<proteinExistence type="inferred from homology"/>
<dbReference type="Pfam" id="PF13193">
    <property type="entry name" value="AMP-binding_C"/>
    <property type="match status" value="1"/>
</dbReference>
<dbReference type="OrthoDB" id="9766486at2"/>
<reference evidence="8" key="1">
    <citation type="journal article" date="2017" name="Biotechnol. Biofuels">
        <title>Evaluation of environmental bacterial communities as a factor affecting the growth of duckweed Lemna minor.</title>
        <authorList>
            <person name="Ishizawa H."/>
            <person name="Kuroda M."/>
            <person name="Morikawa M."/>
            <person name="Ike M."/>
        </authorList>
    </citation>
    <scope>NUCLEOTIDE SEQUENCE [LARGE SCALE GENOMIC DNA]</scope>
    <source>
        <strain evidence="8">H3</strain>
    </source>
</reference>
<dbReference type="PANTHER" id="PTHR42921">
    <property type="entry name" value="ACETOACETYL-COA SYNTHETASE"/>
    <property type="match status" value="1"/>
</dbReference>
<dbReference type="NCBIfam" id="NF002937">
    <property type="entry name" value="PRK03584.1"/>
    <property type="match status" value="1"/>
</dbReference>
<dbReference type="Gene3D" id="3.30.300.30">
    <property type="match status" value="1"/>
</dbReference>
<dbReference type="GO" id="GO:0005524">
    <property type="term" value="F:ATP binding"/>
    <property type="evidence" value="ECO:0007669"/>
    <property type="project" value="UniProtKB-KW"/>
</dbReference>
<keyword evidence="4" id="KW-0067">ATP-binding</keyword>
<dbReference type="Proteomes" id="UP000198290">
    <property type="component" value="Chromosome"/>
</dbReference>
<keyword evidence="2 7" id="KW-0436">Ligase</keyword>
<name>A0A3G9G8P0_9NEIS</name>
<dbReference type="Pfam" id="PF00501">
    <property type="entry name" value="AMP-binding"/>
    <property type="match status" value="1"/>
</dbReference>
<dbReference type="InterPro" id="IPR000873">
    <property type="entry name" value="AMP-dep_synth/lig_dom"/>
</dbReference>
<protein>
    <submittedName>
        <fullName evidence="7">Acetoacetyl-CoA synthetase</fullName>
        <ecNumber evidence="7">6.2.1.16</ecNumber>
    </submittedName>
</protein>
<dbReference type="InterPro" id="IPR042099">
    <property type="entry name" value="ANL_N_sf"/>
</dbReference>
<evidence type="ECO:0000256" key="4">
    <source>
        <dbReference type="ARBA" id="ARBA00022840"/>
    </source>
</evidence>
<dbReference type="STRING" id="332411.VI06_12430"/>
<dbReference type="GO" id="GO:0006629">
    <property type="term" value="P:lipid metabolic process"/>
    <property type="evidence" value="ECO:0007669"/>
    <property type="project" value="InterPro"/>
</dbReference>
<dbReference type="InterPro" id="IPR045851">
    <property type="entry name" value="AMP-bd_C_sf"/>
</dbReference>
<comment type="similarity">
    <text evidence="1">Belongs to the ATP-dependent AMP-binding enzyme family.</text>
</comment>
<dbReference type="InterPro" id="IPR005914">
    <property type="entry name" value="Acac_CoA_synth"/>
</dbReference>
<evidence type="ECO:0000313" key="7">
    <source>
        <dbReference type="EMBL" id="BBF84348.1"/>
    </source>
</evidence>
<keyword evidence="3" id="KW-0547">Nucleotide-binding</keyword>
<keyword evidence="8" id="KW-1185">Reference proteome</keyword>
<dbReference type="PANTHER" id="PTHR42921:SF1">
    <property type="entry name" value="ACETOACETYL-COA SYNTHETASE"/>
    <property type="match status" value="1"/>
</dbReference>
<dbReference type="NCBIfam" id="TIGR01217">
    <property type="entry name" value="ac_ac_CoA_syn"/>
    <property type="match status" value="1"/>
</dbReference>
<evidence type="ECO:0000256" key="2">
    <source>
        <dbReference type="ARBA" id="ARBA00022598"/>
    </source>
</evidence>
<dbReference type="KEGG" id="amah:DLM_0695"/>
<sequence>MQQLTQPIWQPSAERIAGSHLHAFTRLAEAAYDRALPDYQTLWQASVDDPGRFWALVWDYCGVLGDKGGSALEQADNMLAARFFPEARLNYAENLLRHDGDATALVFWGEDKVKSRYSWQQLRQLVSRLQQAMQAAGIVAGDRVAGFLPNMPETVAAMLAATSLGAVWTSCSPDFGIDGAIDRFGQTEPKLLFCPDGYWYGGKQIDIRDKMQALAAGLPSVQQFIAVPYLGETAAFAASLPRTITLDDFIARFTARPLQFVRVKFNHPLFILYSSGTTGKPKCIVHGTGGSLLQHLKEHQLHADIHHGDHLFYFTTCGWMMWNWLVSGLASGAALMLYDGSPFANQGRILWEYAQQWQFTQFGTSAKYIDGLRKINLTPATQYRLDALRAVFSTGSPLMAESFDWVYANIKQDINLASISGGTDIVSCFALGCANLPVYRGELQCRGLGMAVDIFNSYGRPVRQEKGELVCTRPFPSMPVGFWQDEQGSKYRQAYFGRFDNVWCHGDYAELTAHNGMVIYGRSDAVLNPGGVRIGTAEIYRQVESFPEVVESLAVGQRWQDDERVVLFVRLQQGQVLDDALVNRLREQIKRGASPRHVPARIIAVADIPRTISGKIVELAVKNVIHGEPVNNLSALANPEALQLFANLQQLQN</sequence>
<dbReference type="EMBL" id="AP018823">
    <property type="protein sequence ID" value="BBF84348.1"/>
    <property type="molecule type" value="Genomic_DNA"/>
</dbReference>
<evidence type="ECO:0000259" key="5">
    <source>
        <dbReference type="Pfam" id="PF00501"/>
    </source>
</evidence>
<evidence type="ECO:0000259" key="6">
    <source>
        <dbReference type="Pfam" id="PF13193"/>
    </source>
</evidence>
<gene>
    <name evidence="7" type="ORF">DLM_0695</name>
</gene>
<dbReference type="GO" id="GO:0030729">
    <property type="term" value="F:acetoacetate-CoA ligase activity"/>
    <property type="evidence" value="ECO:0007669"/>
    <property type="project" value="UniProtKB-EC"/>
</dbReference>
<dbReference type="InterPro" id="IPR020845">
    <property type="entry name" value="AMP-binding_CS"/>
</dbReference>
<dbReference type="InterPro" id="IPR025110">
    <property type="entry name" value="AMP-bd_C"/>
</dbReference>
<dbReference type="CDD" id="cd05943">
    <property type="entry name" value="AACS"/>
    <property type="match status" value="1"/>
</dbReference>
<evidence type="ECO:0000313" key="8">
    <source>
        <dbReference type="Proteomes" id="UP000198290"/>
    </source>
</evidence>
<dbReference type="PROSITE" id="PS00455">
    <property type="entry name" value="AMP_BINDING"/>
    <property type="match status" value="1"/>
</dbReference>
<dbReference type="SUPFAM" id="SSF56801">
    <property type="entry name" value="Acetyl-CoA synthetase-like"/>
    <property type="match status" value="1"/>
</dbReference>
<dbReference type="RefSeq" id="WP_089082756.1">
    <property type="nucleotide sequence ID" value="NZ_AP018823.1"/>
</dbReference>
<evidence type="ECO:0000256" key="1">
    <source>
        <dbReference type="ARBA" id="ARBA00006432"/>
    </source>
</evidence>
<dbReference type="Gene3D" id="3.40.50.12780">
    <property type="entry name" value="N-terminal domain of ligase-like"/>
    <property type="match status" value="1"/>
</dbReference>
<accession>A0A3G9G8P0</accession>
<dbReference type="EC" id="6.2.1.16" evidence="7"/>
<organism evidence="7 8">
    <name type="scientific">Aquitalea magnusonii</name>
    <dbReference type="NCBI Taxonomy" id="332411"/>
    <lineage>
        <taxon>Bacteria</taxon>
        <taxon>Pseudomonadati</taxon>
        <taxon>Pseudomonadota</taxon>
        <taxon>Betaproteobacteria</taxon>
        <taxon>Neisseriales</taxon>
        <taxon>Chromobacteriaceae</taxon>
        <taxon>Aquitalea</taxon>
    </lineage>
</organism>
<feature type="domain" description="AMP-dependent synthetase/ligase" evidence="5">
    <location>
        <begin position="98"/>
        <end position="474"/>
    </location>
</feature>
<feature type="domain" description="AMP-binding enzyme C-terminal" evidence="6">
    <location>
        <begin position="545"/>
        <end position="615"/>
    </location>
</feature>
<evidence type="ECO:0000256" key="3">
    <source>
        <dbReference type="ARBA" id="ARBA00022741"/>
    </source>
</evidence>